<organism evidence="1 2">
    <name type="scientific">Rhodocollybia butyracea</name>
    <dbReference type="NCBI Taxonomy" id="206335"/>
    <lineage>
        <taxon>Eukaryota</taxon>
        <taxon>Fungi</taxon>
        <taxon>Dikarya</taxon>
        <taxon>Basidiomycota</taxon>
        <taxon>Agaricomycotina</taxon>
        <taxon>Agaricomycetes</taxon>
        <taxon>Agaricomycetidae</taxon>
        <taxon>Agaricales</taxon>
        <taxon>Marasmiineae</taxon>
        <taxon>Omphalotaceae</taxon>
        <taxon>Rhodocollybia</taxon>
    </lineage>
</organism>
<dbReference type="Proteomes" id="UP000772434">
    <property type="component" value="Unassembled WGS sequence"/>
</dbReference>
<protein>
    <submittedName>
        <fullName evidence="1">Uncharacterized protein</fullName>
    </submittedName>
</protein>
<evidence type="ECO:0000313" key="2">
    <source>
        <dbReference type="Proteomes" id="UP000772434"/>
    </source>
</evidence>
<proteinExistence type="predicted"/>
<dbReference type="EMBL" id="JADNRY010000166">
    <property type="protein sequence ID" value="KAF9062660.1"/>
    <property type="molecule type" value="Genomic_DNA"/>
</dbReference>
<keyword evidence="2" id="KW-1185">Reference proteome</keyword>
<evidence type="ECO:0000313" key="1">
    <source>
        <dbReference type="EMBL" id="KAF9062660.1"/>
    </source>
</evidence>
<gene>
    <name evidence="1" type="ORF">BDP27DRAFT_1368701</name>
</gene>
<reference evidence="1" key="1">
    <citation type="submission" date="2020-11" db="EMBL/GenBank/DDBJ databases">
        <authorList>
            <consortium name="DOE Joint Genome Institute"/>
            <person name="Ahrendt S."/>
            <person name="Riley R."/>
            <person name="Andreopoulos W."/>
            <person name="Labutti K."/>
            <person name="Pangilinan J."/>
            <person name="Ruiz-Duenas F.J."/>
            <person name="Barrasa J.M."/>
            <person name="Sanchez-Garcia M."/>
            <person name="Camarero S."/>
            <person name="Miyauchi S."/>
            <person name="Serrano A."/>
            <person name="Linde D."/>
            <person name="Babiker R."/>
            <person name="Drula E."/>
            <person name="Ayuso-Fernandez I."/>
            <person name="Pacheco R."/>
            <person name="Padilla G."/>
            <person name="Ferreira P."/>
            <person name="Barriuso J."/>
            <person name="Kellner H."/>
            <person name="Castanera R."/>
            <person name="Alfaro M."/>
            <person name="Ramirez L."/>
            <person name="Pisabarro A.G."/>
            <person name="Kuo A."/>
            <person name="Tritt A."/>
            <person name="Lipzen A."/>
            <person name="He G."/>
            <person name="Yan M."/>
            <person name="Ng V."/>
            <person name="Cullen D."/>
            <person name="Martin F."/>
            <person name="Rosso M.-N."/>
            <person name="Henrissat B."/>
            <person name="Hibbett D."/>
            <person name="Martinez A.T."/>
            <person name="Grigoriev I.V."/>
        </authorList>
    </citation>
    <scope>NUCLEOTIDE SEQUENCE</scope>
    <source>
        <strain evidence="1">AH 40177</strain>
    </source>
</reference>
<comment type="caution">
    <text evidence="1">The sequence shown here is derived from an EMBL/GenBank/DDBJ whole genome shotgun (WGS) entry which is preliminary data.</text>
</comment>
<dbReference type="AlphaFoldDB" id="A0A9P5PIG0"/>
<name>A0A9P5PIG0_9AGAR</name>
<accession>A0A9P5PIG0</accession>
<sequence length="329" mass="37148">MRLRSRELSNPLREGERWGHVKEELSRKQMLVVESSNVGAERIGTREGSGSSRLILNMFINIPMCIGNKCIAGSFVRSVKSCQWEGKSNLKRVPMSVFELRFGKEYSGSREDEGRGRNRKAGLRKVNFLHLPLLIVPLHLLSPFLSSAAQNTRAKPIPISGLGDIQTHKRRSVNKQGRRTSFDVCPARFASWIGMMFKTGSRSTSAVTEMHYKPGLELRSVKRRDSSSWFSIPVVRRVSRTRQFEGRGRGRERERTSNLDAIDDVGRATCRMQPFRAIILGTDVIIPTSVYVPKLDDNTPQATAEYSVERMITGSSRWLSESEACPMCI</sequence>